<evidence type="ECO:0000313" key="2">
    <source>
        <dbReference type="EMBL" id="KAJ9138696.1"/>
    </source>
</evidence>
<dbReference type="EMBL" id="JANBVO010000029">
    <property type="protein sequence ID" value="KAJ9138696.1"/>
    <property type="molecule type" value="Genomic_DNA"/>
</dbReference>
<dbReference type="InterPro" id="IPR032466">
    <property type="entry name" value="Metal_Hydrolase"/>
</dbReference>
<dbReference type="GO" id="GO:0016814">
    <property type="term" value="F:hydrolase activity, acting on carbon-nitrogen (but not peptide) bonds, in cyclic amidines"/>
    <property type="evidence" value="ECO:0007669"/>
    <property type="project" value="TreeGrafter"/>
</dbReference>
<sequence>MKLENVLLPGKSPEPKDIEVIDGRVRSINPSQTPSGTPSLLLPSLCHPHIHLDKPYILTCNHSLSSSGSSPYPDYSDLVPRSGSFSEALQFTSKAKERFTEDDLYLRGSQLLADSCAHGVSSLRAFVEVDHVAQLKGLTTGLRLKRAFSPALRVQLCVFAQDPVFSSPHGDENRALVLRALDDAGDAVEALGATPYVEAGRDAALRNIEWAIETALQRNLHLDFHLDYTLEQPSSSAPPLVFSVVDLLIKHGWAETTSGRRTVALGHCTQLTLLPDAELAGLAARIAAAKLPIHFVGLPTSDIFMMGRPAPPAGAETEPASATTQSRPRGTLQVPSLIKDHGLSACLGVNNVGNAFTPYGTGDPLQLASWGVGLYHAGTPADAELLYGCVSWRARQAIGLAHEAGEAAEGGKDWRHGASVGGLEPVAEGTEWTPMLLVRNREAVEVPGTEIRVPARQRRSVTDVVWDPPDVSLRSIVR</sequence>
<reference evidence="2" key="1">
    <citation type="submission" date="2022-07" db="EMBL/GenBank/DDBJ databases">
        <title>Fungi with potential for degradation of polypropylene.</title>
        <authorList>
            <person name="Gostincar C."/>
        </authorList>
    </citation>
    <scope>NUCLEOTIDE SEQUENCE</scope>
    <source>
        <strain evidence="2">EXF-13308</strain>
    </source>
</reference>
<proteinExistence type="predicted"/>
<accession>A0AA38VCV4</accession>
<dbReference type="AlphaFoldDB" id="A0AA38VCV4"/>
<keyword evidence="3" id="KW-1185">Reference proteome</keyword>
<evidence type="ECO:0000256" key="1">
    <source>
        <dbReference type="SAM" id="MobiDB-lite"/>
    </source>
</evidence>
<dbReference type="SUPFAM" id="SSF51556">
    <property type="entry name" value="Metallo-dependent hydrolases"/>
    <property type="match status" value="1"/>
</dbReference>
<gene>
    <name evidence="2" type="ORF">NKR23_g8354</name>
</gene>
<protein>
    <submittedName>
        <fullName evidence="2">Amidohydrolase</fullName>
    </submittedName>
</protein>
<comment type="caution">
    <text evidence="2">The sequence shown here is derived from an EMBL/GenBank/DDBJ whole genome shotgun (WGS) entry which is preliminary data.</text>
</comment>
<organism evidence="2 3">
    <name type="scientific">Pleurostoma richardsiae</name>
    <dbReference type="NCBI Taxonomy" id="41990"/>
    <lineage>
        <taxon>Eukaryota</taxon>
        <taxon>Fungi</taxon>
        <taxon>Dikarya</taxon>
        <taxon>Ascomycota</taxon>
        <taxon>Pezizomycotina</taxon>
        <taxon>Sordariomycetes</taxon>
        <taxon>Sordariomycetidae</taxon>
        <taxon>Calosphaeriales</taxon>
        <taxon>Pleurostomataceae</taxon>
        <taxon>Pleurostoma</taxon>
    </lineage>
</organism>
<dbReference type="Proteomes" id="UP001174694">
    <property type="component" value="Unassembled WGS sequence"/>
</dbReference>
<evidence type="ECO:0000313" key="3">
    <source>
        <dbReference type="Proteomes" id="UP001174694"/>
    </source>
</evidence>
<feature type="compositionally biased region" description="Low complexity" evidence="1">
    <location>
        <begin position="313"/>
        <end position="324"/>
    </location>
</feature>
<dbReference type="PANTHER" id="PTHR32027">
    <property type="entry name" value="CYTOSINE DEAMINASE"/>
    <property type="match status" value="1"/>
</dbReference>
<name>A0AA38VCV4_9PEZI</name>
<dbReference type="Gene3D" id="3.20.20.140">
    <property type="entry name" value="Metal-dependent hydrolases"/>
    <property type="match status" value="1"/>
</dbReference>
<dbReference type="InterPro" id="IPR052349">
    <property type="entry name" value="Metallo-hydrolase_Enzymes"/>
</dbReference>
<dbReference type="PANTHER" id="PTHR32027:SF0">
    <property type="entry name" value="CYTOSINE DEAMINASE"/>
    <property type="match status" value="1"/>
</dbReference>
<feature type="region of interest" description="Disordered" evidence="1">
    <location>
        <begin position="309"/>
        <end position="330"/>
    </location>
</feature>